<comment type="similarity">
    <text evidence="2">Belongs to the CDI family. ICK/KRP subfamily.</text>
</comment>
<evidence type="ECO:0000313" key="6">
    <source>
        <dbReference type="EMBL" id="CAH9138760.1"/>
    </source>
</evidence>
<dbReference type="InterPro" id="IPR044275">
    <property type="entry name" value="KRP"/>
</dbReference>
<proteinExistence type="inferred from homology"/>
<feature type="domain" description="Cyclin-dependent kinase inhibitor" evidence="5">
    <location>
        <begin position="210"/>
        <end position="255"/>
    </location>
</feature>
<dbReference type="PIRSF" id="PIRSF017811">
    <property type="entry name" value="CDK_inhib_pln"/>
    <property type="match status" value="1"/>
</dbReference>
<evidence type="ECO:0000256" key="1">
    <source>
        <dbReference type="ARBA" id="ARBA00004642"/>
    </source>
</evidence>
<dbReference type="InterPro" id="IPR044898">
    <property type="entry name" value="CDI_dom_sf"/>
</dbReference>
<dbReference type="PANTHER" id="PTHR46776">
    <property type="entry name" value="CYCLIN-DEPENDENT KINASE INHIBITOR 4-RELATED"/>
    <property type="match status" value="1"/>
</dbReference>
<gene>
    <name evidence="6" type="ORF">CEPIT_LOCUS37062</name>
</gene>
<dbReference type="AlphaFoldDB" id="A0AAV0FTW3"/>
<keyword evidence="3" id="KW-0649">Protein kinase inhibitor</keyword>
<evidence type="ECO:0000313" key="7">
    <source>
        <dbReference type="Proteomes" id="UP001152523"/>
    </source>
</evidence>
<dbReference type="GO" id="GO:0004861">
    <property type="term" value="F:cyclin-dependent protein serine/threonine kinase inhibitor activity"/>
    <property type="evidence" value="ECO:0007669"/>
    <property type="project" value="InterPro"/>
</dbReference>
<evidence type="ECO:0000256" key="4">
    <source>
        <dbReference type="ARBA" id="ARBA00023306"/>
    </source>
</evidence>
<dbReference type="GO" id="GO:0005654">
    <property type="term" value="C:nucleoplasm"/>
    <property type="evidence" value="ECO:0007669"/>
    <property type="project" value="UniProtKB-SubCell"/>
</dbReference>
<sequence>MGKYMKKGKITADVAVMELPQSPLGVRTRAKTLALQRLQSLPPSPDSESCYLQLRSRRLQKHPAGLHEDRKKSSNSNVRFAQKQLCPKDSDSLTCRKLDLESSSRLRVSSVHSSSVASASIGNSGAGEGCFQILSKGCESAEGCDLGFDDHFGENNLESDARERSTRESTPCTPCSLIREEGIIKTPSSTTRVTNPNTNVRSVRSPSLRNMPSADEVNEFFAYAEQQQQRLFADKYNFDIVNDSPMPGRFDWVRVSQ</sequence>
<dbReference type="Gene3D" id="4.10.365.10">
    <property type="entry name" value="p27"/>
    <property type="match status" value="1"/>
</dbReference>
<protein>
    <recommendedName>
        <fullName evidence="5">Cyclin-dependent kinase inhibitor domain-containing protein</fullName>
    </recommendedName>
</protein>
<evidence type="ECO:0000259" key="5">
    <source>
        <dbReference type="Pfam" id="PF02234"/>
    </source>
</evidence>
<accession>A0AAV0FTW3</accession>
<comment type="caution">
    <text evidence="6">The sequence shown here is derived from an EMBL/GenBank/DDBJ whole genome shotgun (WGS) entry which is preliminary data.</text>
</comment>
<name>A0AAV0FTW3_9ASTE</name>
<keyword evidence="4" id="KW-0131">Cell cycle</keyword>
<dbReference type="GO" id="GO:0051726">
    <property type="term" value="P:regulation of cell cycle"/>
    <property type="evidence" value="ECO:0007669"/>
    <property type="project" value="InterPro"/>
</dbReference>
<comment type="subcellular location">
    <subcellularLocation>
        <location evidence="1">Nucleus</location>
        <location evidence="1">Nucleoplasm</location>
    </subcellularLocation>
</comment>
<evidence type="ECO:0000256" key="2">
    <source>
        <dbReference type="ARBA" id="ARBA00010274"/>
    </source>
</evidence>
<keyword evidence="7" id="KW-1185">Reference proteome</keyword>
<dbReference type="Proteomes" id="UP001152523">
    <property type="component" value="Unassembled WGS sequence"/>
</dbReference>
<dbReference type="Pfam" id="PF02234">
    <property type="entry name" value="CDI"/>
    <property type="match status" value="1"/>
</dbReference>
<organism evidence="6 7">
    <name type="scientific">Cuscuta epithymum</name>
    <dbReference type="NCBI Taxonomy" id="186058"/>
    <lineage>
        <taxon>Eukaryota</taxon>
        <taxon>Viridiplantae</taxon>
        <taxon>Streptophyta</taxon>
        <taxon>Embryophyta</taxon>
        <taxon>Tracheophyta</taxon>
        <taxon>Spermatophyta</taxon>
        <taxon>Magnoliopsida</taxon>
        <taxon>eudicotyledons</taxon>
        <taxon>Gunneridae</taxon>
        <taxon>Pentapetalae</taxon>
        <taxon>asterids</taxon>
        <taxon>lamiids</taxon>
        <taxon>Solanales</taxon>
        <taxon>Convolvulaceae</taxon>
        <taxon>Cuscuteae</taxon>
        <taxon>Cuscuta</taxon>
        <taxon>Cuscuta subgen. Cuscuta</taxon>
    </lineage>
</organism>
<dbReference type="InterPro" id="IPR003175">
    <property type="entry name" value="CDI_dom"/>
</dbReference>
<reference evidence="6" key="1">
    <citation type="submission" date="2022-07" db="EMBL/GenBank/DDBJ databases">
        <authorList>
            <person name="Macas J."/>
            <person name="Novak P."/>
            <person name="Neumann P."/>
        </authorList>
    </citation>
    <scope>NUCLEOTIDE SEQUENCE</scope>
</reference>
<dbReference type="EMBL" id="CAMAPF010001011">
    <property type="protein sequence ID" value="CAH9138760.1"/>
    <property type="molecule type" value="Genomic_DNA"/>
</dbReference>
<evidence type="ECO:0000256" key="3">
    <source>
        <dbReference type="ARBA" id="ARBA00023013"/>
    </source>
</evidence>